<feature type="domain" description="Ig-like" evidence="12">
    <location>
        <begin position="11"/>
        <end position="133"/>
    </location>
</feature>
<dbReference type="PROSITE" id="PS50835">
    <property type="entry name" value="IG_LIKE"/>
    <property type="match status" value="1"/>
</dbReference>
<evidence type="ECO:0000256" key="6">
    <source>
        <dbReference type="ARBA" id="ARBA00023157"/>
    </source>
</evidence>
<dbReference type="PANTHER" id="PTHR13869:SF22">
    <property type="entry name" value="JUNCTIONAL ADHESION MOLECULE-LIKE"/>
    <property type="match status" value="1"/>
</dbReference>
<dbReference type="PANTHER" id="PTHR13869">
    <property type="entry name" value="MYELIN P0 RELATED"/>
    <property type="match status" value="1"/>
</dbReference>
<dbReference type="InParanoid" id="A0A5F8H9S7"/>
<dbReference type="SMART" id="SM00406">
    <property type="entry name" value="IGv"/>
    <property type="match status" value="1"/>
</dbReference>
<evidence type="ECO:0000256" key="5">
    <source>
        <dbReference type="ARBA" id="ARBA00023136"/>
    </source>
</evidence>
<evidence type="ECO:0000256" key="4">
    <source>
        <dbReference type="ARBA" id="ARBA00022989"/>
    </source>
</evidence>
<dbReference type="GeneID" id="103093585"/>
<dbReference type="InterPro" id="IPR000920">
    <property type="entry name" value="Myelin_P0-rel"/>
</dbReference>
<keyword evidence="2 10" id="KW-0812">Transmembrane</keyword>
<dbReference type="GO" id="GO:0035696">
    <property type="term" value="P:monocyte extravasation"/>
    <property type="evidence" value="ECO:0000318"/>
    <property type="project" value="GO_Central"/>
</dbReference>
<sequence>MFSPLELKLLPVLLGCILGLGDLVVSSSEVIAHVGDSILLRCVFQSTMMKQVTKVDWRFSAREHAQEELVLYYYANLSVPLGQFTDRVHFVGKISDNDGSICLQDVREADQGVYTCEIQIYQESFVFKKKTILQVVPAKPTTLKPTEAFRTDVLSSYQHVIIVGIVCFTIILLAALGVSMRRSQRHHRSGNHPENTIKAKPGVEAHVYSTVTTVIEEEESSRESEATYMSMQSVWPSQRAERNKSSEIMPETEQSFGGPKFIPRPLTKEDNIFQ</sequence>
<reference evidence="13" key="2">
    <citation type="submission" date="2025-08" db="UniProtKB">
        <authorList>
            <consortium name="Ensembl"/>
        </authorList>
    </citation>
    <scope>IDENTIFICATION</scope>
</reference>
<keyword evidence="4 10" id="KW-1133">Transmembrane helix</keyword>
<dbReference type="InterPro" id="IPR007110">
    <property type="entry name" value="Ig-like_dom"/>
</dbReference>
<reference evidence="13" key="3">
    <citation type="submission" date="2025-09" db="UniProtKB">
        <authorList>
            <consortium name="Ensembl"/>
        </authorList>
    </citation>
    <scope>IDENTIFICATION</scope>
</reference>
<dbReference type="InterPro" id="IPR003599">
    <property type="entry name" value="Ig_sub"/>
</dbReference>
<comment type="subcellular location">
    <subcellularLocation>
        <location evidence="1">Membrane</location>
        <topology evidence="1">Single-pass type I membrane protein</topology>
    </subcellularLocation>
</comment>
<feature type="transmembrane region" description="Helical" evidence="10">
    <location>
        <begin position="157"/>
        <end position="178"/>
    </location>
</feature>
<keyword evidence="14" id="KW-1185">Reference proteome</keyword>
<dbReference type="SMART" id="SM00409">
    <property type="entry name" value="IG"/>
    <property type="match status" value="1"/>
</dbReference>
<evidence type="ECO:0000259" key="12">
    <source>
        <dbReference type="PROSITE" id="PS50835"/>
    </source>
</evidence>
<dbReference type="GO" id="GO:0030593">
    <property type="term" value="P:neutrophil chemotaxis"/>
    <property type="evidence" value="ECO:0000318"/>
    <property type="project" value="GO_Central"/>
</dbReference>
<dbReference type="OrthoDB" id="10012075at2759"/>
<keyword evidence="7" id="KW-0325">Glycoprotein</keyword>
<dbReference type="CTD" id="120425"/>
<keyword evidence="8" id="KW-0393">Immunoglobulin domain</keyword>
<evidence type="ECO:0000256" key="3">
    <source>
        <dbReference type="ARBA" id="ARBA00022729"/>
    </source>
</evidence>
<protein>
    <submittedName>
        <fullName evidence="13">Junction adhesion molecule like</fullName>
    </submittedName>
</protein>
<feature type="region of interest" description="Disordered" evidence="9">
    <location>
        <begin position="218"/>
        <end position="274"/>
    </location>
</feature>
<dbReference type="OMA" id="NDGAIML"/>
<dbReference type="KEGG" id="mdo:103093585"/>
<dbReference type="RefSeq" id="XP_007494775.1">
    <property type="nucleotide sequence ID" value="XM_007494713.3"/>
</dbReference>
<dbReference type="STRING" id="13616.ENSMODP00000056359"/>
<dbReference type="GO" id="GO:0005886">
    <property type="term" value="C:plasma membrane"/>
    <property type="evidence" value="ECO:0000318"/>
    <property type="project" value="GO_Central"/>
</dbReference>
<evidence type="ECO:0000256" key="11">
    <source>
        <dbReference type="SAM" id="SignalP"/>
    </source>
</evidence>
<dbReference type="AlphaFoldDB" id="A0A5F8H9S7"/>
<dbReference type="GeneTree" id="ENSGT00440000034341"/>
<evidence type="ECO:0000256" key="7">
    <source>
        <dbReference type="ARBA" id="ARBA00023180"/>
    </source>
</evidence>
<dbReference type="GO" id="GO:0050839">
    <property type="term" value="F:cell adhesion molecule binding"/>
    <property type="evidence" value="ECO:0000318"/>
    <property type="project" value="GO_Central"/>
</dbReference>
<keyword evidence="5 10" id="KW-0472">Membrane</keyword>
<dbReference type="SUPFAM" id="SSF48726">
    <property type="entry name" value="Immunoglobulin"/>
    <property type="match status" value="1"/>
</dbReference>
<keyword evidence="3 11" id="KW-0732">Signal</keyword>
<dbReference type="InterPro" id="IPR036179">
    <property type="entry name" value="Ig-like_dom_sf"/>
</dbReference>
<feature type="compositionally biased region" description="Polar residues" evidence="9">
    <location>
        <begin position="227"/>
        <end position="236"/>
    </location>
</feature>
<evidence type="ECO:0000313" key="13">
    <source>
        <dbReference type="Ensembl" id="ENSMODP00000056359.1"/>
    </source>
</evidence>
<feature type="signal peptide" evidence="11">
    <location>
        <begin position="1"/>
        <end position="19"/>
    </location>
</feature>
<dbReference type="FunCoup" id="A0A5F8H9S7">
    <property type="interactions" value="49"/>
</dbReference>
<dbReference type="GO" id="GO:0072672">
    <property type="term" value="P:neutrophil extravasation"/>
    <property type="evidence" value="ECO:0000318"/>
    <property type="project" value="GO_Central"/>
</dbReference>
<evidence type="ECO:0000256" key="2">
    <source>
        <dbReference type="ARBA" id="ARBA00022692"/>
    </source>
</evidence>
<dbReference type="InterPro" id="IPR013106">
    <property type="entry name" value="Ig_V-set"/>
</dbReference>
<evidence type="ECO:0000313" key="14">
    <source>
        <dbReference type="Proteomes" id="UP000002280"/>
    </source>
</evidence>
<organism evidence="13 14">
    <name type="scientific">Monodelphis domestica</name>
    <name type="common">Gray short-tailed opossum</name>
    <dbReference type="NCBI Taxonomy" id="13616"/>
    <lineage>
        <taxon>Eukaryota</taxon>
        <taxon>Metazoa</taxon>
        <taxon>Chordata</taxon>
        <taxon>Craniata</taxon>
        <taxon>Vertebrata</taxon>
        <taxon>Euteleostomi</taxon>
        <taxon>Mammalia</taxon>
        <taxon>Metatheria</taxon>
        <taxon>Didelphimorphia</taxon>
        <taxon>Didelphidae</taxon>
        <taxon>Monodelphis</taxon>
    </lineage>
</organism>
<evidence type="ECO:0000256" key="8">
    <source>
        <dbReference type="ARBA" id="ARBA00023319"/>
    </source>
</evidence>
<proteinExistence type="predicted"/>
<feature type="chain" id="PRO_5023924652" evidence="11">
    <location>
        <begin position="20"/>
        <end position="274"/>
    </location>
</feature>
<accession>A0A5F8H9S7</accession>
<dbReference type="Gene3D" id="2.60.40.10">
    <property type="entry name" value="Immunoglobulins"/>
    <property type="match status" value="1"/>
</dbReference>
<gene>
    <name evidence="13" type="primary">JAML</name>
</gene>
<evidence type="ECO:0000256" key="10">
    <source>
        <dbReference type="SAM" id="Phobius"/>
    </source>
</evidence>
<dbReference type="InterPro" id="IPR013783">
    <property type="entry name" value="Ig-like_fold"/>
</dbReference>
<evidence type="ECO:0000256" key="1">
    <source>
        <dbReference type="ARBA" id="ARBA00004479"/>
    </source>
</evidence>
<dbReference type="GO" id="GO:0007157">
    <property type="term" value="P:heterophilic cell-cell adhesion via plasma membrane cell adhesion molecules"/>
    <property type="evidence" value="ECO:0000318"/>
    <property type="project" value="GO_Central"/>
</dbReference>
<reference evidence="13 14" key="1">
    <citation type="journal article" date="2007" name="Nature">
        <title>Genome of the marsupial Monodelphis domestica reveals innovation in non-coding sequences.</title>
        <authorList>
            <person name="Mikkelsen T.S."/>
            <person name="Wakefield M.J."/>
            <person name="Aken B."/>
            <person name="Amemiya C.T."/>
            <person name="Chang J.L."/>
            <person name="Duke S."/>
            <person name="Garber M."/>
            <person name="Gentles A.J."/>
            <person name="Goodstadt L."/>
            <person name="Heger A."/>
            <person name="Jurka J."/>
            <person name="Kamal M."/>
            <person name="Mauceli E."/>
            <person name="Searle S.M."/>
            <person name="Sharpe T."/>
            <person name="Baker M.L."/>
            <person name="Batzer M.A."/>
            <person name="Benos P.V."/>
            <person name="Belov K."/>
            <person name="Clamp M."/>
            <person name="Cook A."/>
            <person name="Cuff J."/>
            <person name="Das R."/>
            <person name="Davidow L."/>
            <person name="Deakin J.E."/>
            <person name="Fazzari M.J."/>
            <person name="Glass J.L."/>
            <person name="Grabherr M."/>
            <person name="Greally J.M."/>
            <person name="Gu W."/>
            <person name="Hore T.A."/>
            <person name="Huttley G.A."/>
            <person name="Kleber M."/>
            <person name="Jirtle R.L."/>
            <person name="Koina E."/>
            <person name="Lee J.T."/>
            <person name="Mahony S."/>
            <person name="Marra M.A."/>
            <person name="Miller R.D."/>
            <person name="Nicholls R.D."/>
            <person name="Oda M."/>
            <person name="Papenfuss A.T."/>
            <person name="Parra Z.E."/>
            <person name="Pollock D.D."/>
            <person name="Ray D.A."/>
            <person name="Schein J.E."/>
            <person name="Speed T.P."/>
            <person name="Thompson K."/>
            <person name="VandeBerg J.L."/>
            <person name="Wade C.M."/>
            <person name="Walker J.A."/>
            <person name="Waters P.D."/>
            <person name="Webber C."/>
            <person name="Weidman J.R."/>
            <person name="Xie X."/>
            <person name="Zody M.C."/>
            <person name="Baldwin J."/>
            <person name="Abdouelleil A."/>
            <person name="Abdulkadir J."/>
            <person name="Abebe A."/>
            <person name="Abera B."/>
            <person name="Abreu J."/>
            <person name="Acer S.C."/>
            <person name="Aftuck L."/>
            <person name="Alexander A."/>
            <person name="An P."/>
            <person name="Anderson E."/>
            <person name="Anderson S."/>
            <person name="Arachi H."/>
            <person name="Azer M."/>
            <person name="Bachantsang P."/>
            <person name="Barry A."/>
            <person name="Bayul T."/>
            <person name="Berlin A."/>
            <person name="Bessette D."/>
            <person name="Bloom T."/>
            <person name="Bloom T."/>
            <person name="Boguslavskiy L."/>
            <person name="Bonnet C."/>
            <person name="Boukhgalter B."/>
            <person name="Bourzgui I."/>
            <person name="Brown A."/>
            <person name="Cahill P."/>
            <person name="Channer S."/>
            <person name="Cheshatsang Y."/>
            <person name="Chuda L."/>
            <person name="Citroen M."/>
            <person name="Collymore A."/>
            <person name="Cooke P."/>
            <person name="Costello M."/>
            <person name="D'Aco K."/>
            <person name="Daza R."/>
            <person name="De Haan G."/>
            <person name="DeGray S."/>
            <person name="DeMaso C."/>
            <person name="Dhargay N."/>
            <person name="Dooley K."/>
            <person name="Dooley E."/>
            <person name="Doricent M."/>
            <person name="Dorje P."/>
            <person name="Dorjee K."/>
            <person name="Dupes A."/>
            <person name="Elong R."/>
            <person name="Falk J."/>
            <person name="Farina A."/>
            <person name="Faro S."/>
            <person name="Ferguson D."/>
            <person name="Fisher S."/>
            <person name="Foley C.D."/>
            <person name="Franke A."/>
            <person name="Friedrich D."/>
            <person name="Gadbois L."/>
            <person name="Gearin G."/>
            <person name="Gearin C.R."/>
            <person name="Giannoukos G."/>
            <person name="Goode T."/>
            <person name="Graham J."/>
            <person name="Grandbois E."/>
            <person name="Grewal S."/>
            <person name="Gyaltsen K."/>
            <person name="Hafez N."/>
            <person name="Hagos B."/>
            <person name="Hall J."/>
            <person name="Henson C."/>
            <person name="Hollinger A."/>
            <person name="Honan T."/>
            <person name="Huard M.D."/>
            <person name="Hughes L."/>
            <person name="Hurhula B."/>
            <person name="Husby M.E."/>
            <person name="Kamat A."/>
            <person name="Kanga B."/>
            <person name="Kashin S."/>
            <person name="Khazanovich D."/>
            <person name="Kisner P."/>
            <person name="Lance K."/>
            <person name="Lara M."/>
            <person name="Lee W."/>
            <person name="Lennon N."/>
            <person name="Letendre F."/>
            <person name="LeVine R."/>
            <person name="Lipovsky A."/>
            <person name="Liu X."/>
            <person name="Liu J."/>
            <person name="Liu S."/>
            <person name="Lokyitsang T."/>
            <person name="Lokyitsang Y."/>
            <person name="Lubonja R."/>
            <person name="Lui A."/>
            <person name="MacDonald P."/>
            <person name="Magnisalis V."/>
            <person name="Maru K."/>
            <person name="Matthews C."/>
            <person name="McCusker W."/>
            <person name="McDonough S."/>
            <person name="Mehta T."/>
            <person name="Meldrim J."/>
            <person name="Meneus L."/>
            <person name="Mihai O."/>
            <person name="Mihalev A."/>
            <person name="Mihova T."/>
            <person name="Mittelman R."/>
            <person name="Mlenga V."/>
            <person name="Montmayeur A."/>
            <person name="Mulrain L."/>
            <person name="Navidi A."/>
            <person name="Naylor J."/>
            <person name="Negash T."/>
            <person name="Nguyen T."/>
            <person name="Nguyen N."/>
            <person name="Nicol R."/>
            <person name="Norbu C."/>
            <person name="Norbu N."/>
            <person name="Novod N."/>
            <person name="O'Neill B."/>
            <person name="Osman S."/>
            <person name="Markiewicz E."/>
            <person name="Oyono O.L."/>
            <person name="Patti C."/>
            <person name="Phunkhang P."/>
            <person name="Pierre F."/>
            <person name="Priest M."/>
            <person name="Raghuraman S."/>
            <person name="Rege F."/>
            <person name="Reyes R."/>
            <person name="Rise C."/>
            <person name="Rogov P."/>
            <person name="Ross K."/>
            <person name="Ryan E."/>
            <person name="Settipalli S."/>
            <person name="Shea T."/>
            <person name="Sherpa N."/>
            <person name="Shi L."/>
            <person name="Shih D."/>
            <person name="Sparrow T."/>
            <person name="Spaulding J."/>
            <person name="Stalker J."/>
            <person name="Stange-Thomann N."/>
            <person name="Stavropoulos S."/>
            <person name="Stone C."/>
            <person name="Strader C."/>
            <person name="Tesfaye S."/>
            <person name="Thomson T."/>
            <person name="Thoulutsang Y."/>
            <person name="Thoulutsang D."/>
            <person name="Topham K."/>
            <person name="Topping I."/>
            <person name="Tsamla T."/>
            <person name="Vassiliev H."/>
            <person name="Vo A."/>
            <person name="Wangchuk T."/>
            <person name="Wangdi T."/>
            <person name="Weiand M."/>
            <person name="Wilkinson J."/>
            <person name="Wilson A."/>
            <person name="Yadav S."/>
            <person name="Young G."/>
            <person name="Yu Q."/>
            <person name="Zembek L."/>
            <person name="Zhong D."/>
            <person name="Zimmer A."/>
            <person name="Zwirko Z."/>
            <person name="Jaffe D.B."/>
            <person name="Alvarez P."/>
            <person name="Brockman W."/>
            <person name="Butler J."/>
            <person name="Chin C."/>
            <person name="Gnerre S."/>
            <person name="MacCallum I."/>
            <person name="Graves J.A."/>
            <person name="Ponting C.P."/>
            <person name="Breen M."/>
            <person name="Samollow P.B."/>
            <person name="Lander E.S."/>
            <person name="Lindblad-Toh K."/>
        </authorList>
    </citation>
    <scope>NUCLEOTIDE SEQUENCE [LARGE SCALE GENOMIC DNA]</scope>
</reference>
<dbReference type="Bgee" id="ENSMODG00000050827">
    <property type="expression patterns" value="Expressed in blood and 13 other cell types or tissues"/>
</dbReference>
<name>A0A5F8H9S7_MONDO</name>
<keyword evidence="6" id="KW-1015">Disulfide bond</keyword>
<dbReference type="Ensembl" id="ENSMODT00000058604.1">
    <property type="protein sequence ID" value="ENSMODP00000056359.1"/>
    <property type="gene ID" value="ENSMODG00000050827.1"/>
</dbReference>
<dbReference type="Pfam" id="PF07686">
    <property type="entry name" value="V-set"/>
    <property type="match status" value="1"/>
</dbReference>
<dbReference type="Proteomes" id="UP000002280">
    <property type="component" value="Chromosome 4"/>
</dbReference>
<evidence type="ECO:0000256" key="9">
    <source>
        <dbReference type="SAM" id="MobiDB-lite"/>
    </source>
</evidence>